<dbReference type="Proteomes" id="UP000283786">
    <property type="component" value="Chromosome"/>
</dbReference>
<dbReference type="InterPro" id="IPR036192">
    <property type="entry name" value="Cell_div_ZapA-like_sf"/>
</dbReference>
<evidence type="ECO:0000256" key="6">
    <source>
        <dbReference type="ARBA" id="ARBA00023306"/>
    </source>
</evidence>
<dbReference type="RefSeq" id="WP_119839578.1">
    <property type="nucleotide sequence ID" value="NZ_CP060436.1"/>
</dbReference>
<dbReference type="GO" id="GO:0030428">
    <property type="term" value="C:cell septum"/>
    <property type="evidence" value="ECO:0007669"/>
    <property type="project" value="TreeGrafter"/>
</dbReference>
<comment type="function">
    <text evidence="7">Activator of cell division through the inhibition of FtsZ GTPase activity, therefore promoting FtsZ assembly into bundles of protofilaments necessary for the formation of the division Z ring. It is recruited early at mid-cell but it is not essential for cell division.</text>
</comment>
<keyword evidence="4" id="KW-0132">Cell division</keyword>
<gene>
    <name evidence="11" type="ORF">PSAL_010960</name>
</gene>
<keyword evidence="10" id="KW-0175">Coiled coil</keyword>
<dbReference type="GO" id="GO:0032153">
    <property type="term" value="C:cell division site"/>
    <property type="evidence" value="ECO:0007669"/>
    <property type="project" value="TreeGrafter"/>
</dbReference>
<dbReference type="GO" id="GO:0000921">
    <property type="term" value="P:septin ring assembly"/>
    <property type="evidence" value="ECO:0007669"/>
    <property type="project" value="TreeGrafter"/>
</dbReference>
<name>A0A418SFK2_9RHOB</name>
<dbReference type="PANTHER" id="PTHR34981:SF1">
    <property type="entry name" value="CELL DIVISION PROTEIN ZAPA"/>
    <property type="match status" value="1"/>
</dbReference>
<dbReference type="SUPFAM" id="SSF102829">
    <property type="entry name" value="Cell division protein ZapA-like"/>
    <property type="match status" value="1"/>
</dbReference>
<evidence type="ECO:0000313" key="11">
    <source>
        <dbReference type="EMBL" id="QPM89867.1"/>
    </source>
</evidence>
<dbReference type="Pfam" id="PF05164">
    <property type="entry name" value="ZapA"/>
    <property type="match status" value="1"/>
</dbReference>
<dbReference type="GO" id="GO:0043093">
    <property type="term" value="P:FtsZ-dependent cytokinesis"/>
    <property type="evidence" value="ECO:0007669"/>
    <property type="project" value="TreeGrafter"/>
</dbReference>
<evidence type="ECO:0000256" key="1">
    <source>
        <dbReference type="ARBA" id="ARBA00004496"/>
    </source>
</evidence>
<dbReference type="Gene3D" id="3.30.160.880">
    <property type="entry name" value="Cell division protein ZapA protomer, N-terminal domain"/>
    <property type="match status" value="1"/>
</dbReference>
<evidence type="ECO:0000256" key="2">
    <source>
        <dbReference type="ARBA" id="ARBA00015195"/>
    </source>
</evidence>
<accession>A0A418SFK2</accession>
<dbReference type="KEGG" id="palw:PSAL_010960"/>
<dbReference type="InterPro" id="IPR007838">
    <property type="entry name" value="Cell_div_ZapA-like"/>
</dbReference>
<sequence>MPDVTISIGGRKFDVACQPGEEDFLHGAAGMLDREAQVLVGQTGRLTEAKMLLMAGLMLADRTVGSESQIDAMQQEIEDLKGQIQALQDTPPQEIRVPFIPDSVTQSMAELAARAEAMAQRLEDNVGAE</sequence>
<dbReference type="EMBL" id="CP060436">
    <property type="protein sequence ID" value="QPM89867.1"/>
    <property type="molecule type" value="Genomic_DNA"/>
</dbReference>
<comment type="subunit">
    <text evidence="8">Homodimer. Interacts with FtsZ.</text>
</comment>
<evidence type="ECO:0000313" key="12">
    <source>
        <dbReference type="Proteomes" id="UP000283786"/>
    </source>
</evidence>
<evidence type="ECO:0000256" key="10">
    <source>
        <dbReference type="SAM" id="Coils"/>
    </source>
</evidence>
<evidence type="ECO:0000256" key="8">
    <source>
        <dbReference type="ARBA" id="ARBA00026068"/>
    </source>
</evidence>
<keyword evidence="3" id="KW-0963">Cytoplasm</keyword>
<proteinExistence type="predicted"/>
<evidence type="ECO:0000256" key="5">
    <source>
        <dbReference type="ARBA" id="ARBA00023210"/>
    </source>
</evidence>
<keyword evidence="5" id="KW-0717">Septation</keyword>
<evidence type="ECO:0000256" key="4">
    <source>
        <dbReference type="ARBA" id="ARBA00022618"/>
    </source>
</evidence>
<evidence type="ECO:0000256" key="7">
    <source>
        <dbReference type="ARBA" id="ARBA00024910"/>
    </source>
</evidence>
<keyword evidence="6" id="KW-0131">Cell cycle</keyword>
<dbReference type="GO" id="GO:0000917">
    <property type="term" value="P:division septum assembly"/>
    <property type="evidence" value="ECO:0007669"/>
    <property type="project" value="UniProtKB-KW"/>
</dbReference>
<dbReference type="AlphaFoldDB" id="A0A418SFK2"/>
<keyword evidence="12" id="KW-1185">Reference proteome</keyword>
<dbReference type="GO" id="GO:0005829">
    <property type="term" value="C:cytosol"/>
    <property type="evidence" value="ECO:0007669"/>
    <property type="project" value="TreeGrafter"/>
</dbReference>
<evidence type="ECO:0000256" key="9">
    <source>
        <dbReference type="ARBA" id="ARBA00033158"/>
    </source>
</evidence>
<comment type="subcellular location">
    <subcellularLocation>
        <location evidence="1">Cytoplasm</location>
    </subcellularLocation>
</comment>
<dbReference type="PANTHER" id="PTHR34981">
    <property type="entry name" value="CELL DIVISION PROTEIN ZAPA"/>
    <property type="match status" value="1"/>
</dbReference>
<dbReference type="InterPro" id="IPR042233">
    <property type="entry name" value="Cell_div_ZapA_N"/>
</dbReference>
<reference evidence="11 12" key="1">
    <citation type="submission" date="2020-08" db="EMBL/GenBank/DDBJ databases">
        <title>Genome sequence of Rhodobacteraceae bacterium Lw-13e.</title>
        <authorList>
            <person name="Poehlein A."/>
            <person name="Wolter L."/>
            <person name="Daniel R."/>
            <person name="Brinkhoff T."/>
        </authorList>
    </citation>
    <scope>NUCLEOTIDE SEQUENCE [LARGE SCALE GENOMIC DNA]</scope>
    <source>
        <strain evidence="11 12">Lw-13e</strain>
    </source>
</reference>
<protein>
    <recommendedName>
        <fullName evidence="2">Cell division protein ZapA</fullName>
    </recommendedName>
    <alternativeName>
        <fullName evidence="9">Z ring-associated protein ZapA</fullName>
    </alternativeName>
</protein>
<organism evidence="11 12">
    <name type="scientific">Pseudooceanicola algae</name>
    <dbReference type="NCBI Taxonomy" id="1537215"/>
    <lineage>
        <taxon>Bacteria</taxon>
        <taxon>Pseudomonadati</taxon>
        <taxon>Pseudomonadota</taxon>
        <taxon>Alphaproteobacteria</taxon>
        <taxon>Rhodobacterales</taxon>
        <taxon>Paracoccaceae</taxon>
        <taxon>Pseudooceanicola</taxon>
    </lineage>
</organism>
<feature type="coiled-coil region" evidence="10">
    <location>
        <begin position="63"/>
        <end position="125"/>
    </location>
</feature>
<evidence type="ECO:0000256" key="3">
    <source>
        <dbReference type="ARBA" id="ARBA00022490"/>
    </source>
</evidence>
<dbReference type="OrthoDB" id="9797575at2"/>